<dbReference type="PANTHER" id="PTHR34580:SF1">
    <property type="entry name" value="PROTEIN PAFC"/>
    <property type="match status" value="1"/>
</dbReference>
<organism evidence="2 3">
    <name type="scientific">Mitsuokella jalaludinii</name>
    <dbReference type="NCBI Taxonomy" id="187979"/>
    <lineage>
        <taxon>Bacteria</taxon>
        <taxon>Bacillati</taxon>
        <taxon>Bacillota</taxon>
        <taxon>Negativicutes</taxon>
        <taxon>Selenomonadales</taxon>
        <taxon>Selenomonadaceae</taxon>
        <taxon>Mitsuokella</taxon>
    </lineage>
</organism>
<dbReference type="InterPro" id="IPR051534">
    <property type="entry name" value="CBASS_pafABC_assoc_protein"/>
</dbReference>
<dbReference type="EMBL" id="CYYU01000028">
    <property type="protein sequence ID" value="CUO10006.1"/>
    <property type="molecule type" value="Genomic_DNA"/>
</dbReference>
<gene>
    <name evidence="2" type="ORF">ERS852385_02127</name>
</gene>
<evidence type="ECO:0000259" key="1">
    <source>
        <dbReference type="Pfam" id="PF13280"/>
    </source>
</evidence>
<dbReference type="PROSITE" id="PS52050">
    <property type="entry name" value="WYL"/>
    <property type="match status" value="1"/>
</dbReference>
<feature type="domain" description="WYL" evidence="1">
    <location>
        <begin position="151"/>
        <end position="218"/>
    </location>
</feature>
<proteinExistence type="predicted"/>
<dbReference type="PANTHER" id="PTHR34580">
    <property type="match status" value="1"/>
</dbReference>
<sequence>MPATLDYNGDRGLRMLDIFERLNKGERISKRDLTVYYGVGEKTIQRDIEDIRNYLAEKHGYEPDATIKYNRGQNCYYLVRFEREWLSNQEVLAICKILLESRAFAKEEMNRLLTKLLAQATPTQRKVVEGIIKDESVNYVPLQHKKPLLENLWQVSDAIVQEHPIRFSYTRQDGRTKDRTVKPLAIIFSEFYFYLIGLQTYETGDAFRTYRLDRIANIITSEEKFRIPYRDKFRDSEFRKRVQFMYDGELMTVKFRYFGSSVEHVLDRLLTAKAKQRDVSVYDISAEVYGDGILIWLLSQGSQVEVYAPEELRQKWLDEASRIVASCDAKEGAWRQ</sequence>
<dbReference type="Pfam" id="PF13280">
    <property type="entry name" value="WYL"/>
    <property type="match status" value="1"/>
</dbReference>
<name>A0A174CEG0_9FIRM</name>
<dbReference type="InterPro" id="IPR026881">
    <property type="entry name" value="WYL_dom"/>
</dbReference>
<dbReference type="STRING" id="187979.ERS852385_02127"/>
<dbReference type="AlphaFoldDB" id="A0A174CEG0"/>
<dbReference type="RefSeq" id="WP_244881942.1">
    <property type="nucleotide sequence ID" value="NZ_CABIWZ010000028.1"/>
</dbReference>
<accession>A0A174CEG0</accession>
<protein>
    <recommendedName>
        <fullName evidence="1">WYL domain-containing protein</fullName>
    </recommendedName>
</protein>
<evidence type="ECO:0000313" key="2">
    <source>
        <dbReference type="EMBL" id="CUO10006.1"/>
    </source>
</evidence>
<keyword evidence="3" id="KW-1185">Reference proteome</keyword>
<reference evidence="2 3" key="1">
    <citation type="submission" date="2015-09" db="EMBL/GenBank/DDBJ databases">
        <authorList>
            <consortium name="Pathogen Informatics"/>
        </authorList>
    </citation>
    <scope>NUCLEOTIDE SEQUENCE [LARGE SCALE GENOMIC DNA]</scope>
    <source>
        <strain evidence="2 3">2789STDY5608828</strain>
    </source>
</reference>
<evidence type="ECO:0000313" key="3">
    <source>
        <dbReference type="Proteomes" id="UP000095546"/>
    </source>
</evidence>
<dbReference type="Proteomes" id="UP000095546">
    <property type="component" value="Unassembled WGS sequence"/>
</dbReference>